<dbReference type="EMBL" id="BARV01003140">
    <property type="protein sequence ID" value="GAH99888.1"/>
    <property type="molecule type" value="Genomic_DNA"/>
</dbReference>
<dbReference type="AlphaFoldDB" id="X1M0G4"/>
<protein>
    <submittedName>
        <fullName evidence="1">Uncharacterized protein</fullName>
    </submittedName>
</protein>
<reference evidence="1" key="1">
    <citation type="journal article" date="2014" name="Front. Microbiol.">
        <title>High frequency of phylogenetically diverse reductive dehalogenase-homologous genes in deep subseafloor sedimentary metagenomes.</title>
        <authorList>
            <person name="Kawai M."/>
            <person name="Futagami T."/>
            <person name="Toyoda A."/>
            <person name="Takaki Y."/>
            <person name="Nishi S."/>
            <person name="Hori S."/>
            <person name="Arai W."/>
            <person name="Tsubouchi T."/>
            <person name="Morono Y."/>
            <person name="Uchiyama I."/>
            <person name="Ito T."/>
            <person name="Fujiyama A."/>
            <person name="Inagaki F."/>
            <person name="Takami H."/>
        </authorList>
    </citation>
    <scope>NUCLEOTIDE SEQUENCE</scope>
    <source>
        <strain evidence="1">Expedition CK06-06</strain>
    </source>
</reference>
<organism evidence="1">
    <name type="scientific">marine sediment metagenome</name>
    <dbReference type="NCBI Taxonomy" id="412755"/>
    <lineage>
        <taxon>unclassified sequences</taxon>
        <taxon>metagenomes</taxon>
        <taxon>ecological metagenomes</taxon>
    </lineage>
</organism>
<comment type="caution">
    <text evidence="1">The sequence shown here is derived from an EMBL/GenBank/DDBJ whole genome shotgun (WGS) entry which is preliminary data.</text>
</comment>
<evidence type="ECO:0000313" key="1">
    <source>
        <dbReference type="EMBL" id="GAH99888.1"/>
    </source>
</evidence>
<name>X1M0G4_9ZZZZ</name>
<proteinExistence type="predicted"/>
<gene>
    <name evidence="1" type="ORF">S06H3_07679</name>
</gene>
<accession>X1M0G4</accession>
<sequence>MLRFASDIIARELKISVGPVRIGKAGCYKVTAETPGKLYDRYNKTPPASPEE</sequence>